<organism evidence="2 3">
    <name type="scientific">Lactuca sativa</name>
    <name type="common">Garden lettuce</name>
    <dbReference type="NCBI Taxonomy" id="4236"/>
    <lineage>
        <taxon>Eukaryota</taxon>
        <taxon>Viridiplantae</taxon>
        <taxon>Streptophyta</taxon>
        <taxon>Embryophyta</taxon>
        <taxon>Tracheophyta</taxon>
        <taxon>Spermatophyta</taxon>
        <taxon>Magnoliopsida</taxon>
        <taxon>eudicotyledons</taxon>
        <taxon>Gunneridae</taxon>
        <taxon>Pentapetalae</taxon>
        <taxon>asterids</taxon>
        <taxon>campanulids</taxon>
        <taxon>Asterales</taxon>
        <taxon>Asteraceae</taxon>
        <taxon>Cichorioideae</taxon>
        <taxon>Cichorieae</taxon>
        <taxon>Lactucinae</taxon>
        <taxon>Lactuca</taxon>
    </lineage>
</organism>
<evidence type="ECO:0000256" key="1">
    <source>
        <dbReference type="SAM" id="Coils"/>
    </source>
</evidence>
<feature type="coiled-coil region" evidence="1">
    <location>
        <begin position="399"/>
        <end position="440"/>
    </location>
</feature>
<name>A0A9R1XHP2_LACSA</name>
<dbReference type="PANTHER" id="PTHR33411">
    <property type="entry name" value="OS08G0392500 PROTEIN"/>
    <property type="match status" value="1"/>
</dbReference>
<reference evidence="2 3" key="1">
    <citation type="journal article" date="2017" name="Nat. Commun.">
        <title>Genome assembly with in vitro proximity ligation data and whole-genome triplication in lettuce.</title>
        <authorList>
            <person name="Reyes-Chin-Wo S."/>
            <person name="Wang Z."/>
            <person name="Yang X."/>
            <person name="Kozik A."/>
            <person name="Arikit S."/>
            <person name="Song C."/>
            <person name="Xia L."/>
            <person name="Froenicke L."/>
            <person name="Lavelle D.O."/>
            <person name="Truco M.J."/>
            <person name="Xia R."/>
            <person name="Zhu S."/>
            <person name="Xu C."/>
            <person name="Xu H."/>
            <person name="Xu X."/>
            <person name="Cox K."/>
            <person name="Korf I."/>
            <person name="Meyers B.C."/>
            <person name="Michelmore R.W."/>
        </authorList>
    </citation>
    <scope>NUCLEOTIDE SEQUENCE [LARGE SCALE GENOMIC DNA]</scope>
    <source>
        <strain evidence="3">cv. Salinas</strain>
        <tissue evidence="2">Seedlings</tissue>
    </source>
</reference>
<accession>A0A9R1XHP2</accession>
<keyword evidence="1" id="KW-0175">Coiled coil</keyword>
<keyword evidence="3" id="KW-1185">Reference proteome</keyword>
<evidence type="ECO:0000313" key="3">
    <source>
        <dbReference type="Proteomes" id="UP000235145"/>
    </source>
</evidence>
<sequence length="449" mass="51153">MLYDNRILVVGLGYVINIWGFSLNQHTNHTNHGLESISGDANGVAATNNGETKHGVELLALITDILNLQILGYGIRRGKLYYLDEEPHSEAYSAVGVNNELKIPTKFPQTPNTYFFLFYPSLSYFSLIENKGSAILPKPWLASPQITSSNRRFSPQHNRAAINHHHKRFTPAVSQLQAFLPTVAASNDHHNHFTLALSPLPQPITSRPPLVSTLYDWDLREDEKVRENFEFIVQERYRDLMATFRNRSTYMARAAGHDISPDNKDYDIMQTFVPNGMQSQRWKDLCREWNTDAWLKRSASGKSNRNTADSGGKIARHTGGSISYDEHRIRFETYSRTLLEKYGDDLVDHPIDDAELWAKTQREISGASRCSYIYGVGSSDINSLFNRKSSIGAGCSSSYCGSQQEVKELRNQLENVERERVLMQQKQEVMEQQLAQLMRRFGNPPEDRC</sequence>
<dbReference type="PANTHER" id="PTHR33411:SF33">
    <property type="entry name" value="TRANSPOSASE, PTTA_EN_SPM, PLANT-RELATED"/>
    <property type="match status" value="1"/>
</dbReference>
<dbReference type="EMBL" id="NBSK02000005">
    <property type="protein sequence ID" value="KAJ0208262.1"/>
    <property type="molecule type" value="Genomic_DNA"/>
</dbReference>
<gene>
    <name evidence="2" type="ORF">LSAT_V11C500249670</name>
</gene>
<evidence type="ECO:0000313" key="2">
    <source>
        <dbReference type="EMBL" id="KAJ0208262.1"/>
    </source>
</evidence>
<comment type="caution">
    <text evidence="2">The sequence shown here is derived from an EMBL/GenBank/DDBJ whole genome shotgun (WGS) entry which is preliminary data.</text>
</comment>
<protein>
    <submittedName>
        <fullName evidence="2">Uncharacterized protein</fullName>
    </submittedName>
</protein>
<dbReference type="Proteomes" id="UP000235145">
    <property type="component" value="Unassembled WGS sequence"/>
</dbReference>
<proteinExistence type="predicted"/>
<dbReference type="AlphaFoldDB" id="A0A9R1XHP2"/>